<dbReference type="AlphaFoldDB" id="A0AAE0DY65"/>
<feature type="region of interest" description="Disordered" evidence="1">
    <location>
        <begin position="129"/>
        <end position="152"/>
    </location>
</feature>
<evidence type="ECO:0000313" key="3">
    <source>
        <dbReference type="Proteomes" id="UP001281410"/>
    </source>
</evidence>
<comment type="caution">
    <text evidence="2">The sequence shown here is derived from an EMBL/GenBank/DDBJ whole genome shotgun (WGS) entry which is preliminary data.</text>
</comment>
<evidence type="ECO:0000256" key="1">
    <source>
        <dbReference type="SAM" id="MobiDB-lite"/>
    </source>
</evidence>
<sequence length="152" mass="17678">MTESQKNFIKHKDIIIKSANHTKNDPVSLRYPQSMPQVPRRFTVYRQPSPDLLPTLKLSCRRHHFPSPSPSSSHPSNTSVSGSSSPFFNYQRRRFHIRVWRINSFHSFLVRSASVRNLKHWLSQADGCKSVTTTTSERDPYNHPSSKYQIKQ</sequence>
<feature type="compositionally biased region" description="Low complexity" evidence="1">
    <location>
        <begin position="70"/>
        <end position="84"/>
    </location>
</feature>
<feature type="compositionally biased region" description="Polar residues" evidence="1">
    <location>
        <begin position="143"/>
        <end position="152"/>
    </location>
</feature>
<accession>A0AAE0DY65</accession>
<dbReference type="Proteomes" id="UP001281410">
    <property type="component" value="Unassembled WGS sequence"/>
</dbReference>
<keyword evidence="3" id="KW-1185">Reference proteome</keyword>
<proteinExistence type="predicted"/>
<dbReference type="EMBL" id="JANJYJ010000008">
    <property type="protein sequence ID" value="KAK3195452.1"/>
    <property type="molecule type" value="Genomic_DNA"/>
</dbReference>
<organism evidence="2 3">
    <name type="scientific">Dipteronia sinensis</name>
    <dbReference type="NCBI Taxonomy" id="43782"/>
    <lineage>
        <taxon>Eukaryota</taxon>
        <taxon>Viridiplantae</taxon>
        <taxon>Streptophyta</taxon>
        <taxon>Embryophyta</taxon>
        <taxon>Tracheophyta</taxon>
        <taxon>Spermatophyta</taxon>
        <taxon>Magnoliopsida</taxon>
        <taxon>eudicotyledons</taxon>
        <taxon>Gunneridae</taxon>
        <taxon>Pentapetalae</taxon>
        <taxon>rosids</taxon>
        <taxon>malvids</taxon>
        <taxon>Sapindales</taxon>
        <taxon>Sapindaceae</taxon>
        <taxon>Hippocastanoideae</taxon>
        <taxon>Acereae</taxon>
        <taxon>Dipteronia</taxon>
    </lineage>
</organism>
<reference evidence="2" key="1">
    <citation type="journal article" date="2023" name="Plant J.">
        <title>Genome sequences and population genomics provide insights into the demographic history, inbreeding, and mutation load of two 'living fossil' tree species of Dipteronia.</title>
        <authorList>
            <person name="Feng Y."/>
            <person name="Comes H.P."/>
            <person name="Chen J."/>
            <person name="Zhu S."/>
            <person name="Lu R."/>
            <person name="Zhang X."/>
            <person name="Li P."/>
            <person name="Qiu J."/>
            <person name="Olsen K.M."/>
            <person name="Qiu Y."/>
        </authorList>
    </citation>
    <scope>NUCLEOTIDE SEQUENCE</scope>
    <source>
        <strain evidence="2">NBL</strain>
    </source>
</reference>
<feature type="region of interest" description="Disordered" evidence="1">
    <location>
        <begin position="61"/>
        <end position="84"/>
    </location>
</feature>
<protein>
    <submittedName>
        <fullName evidence="2">Uncharacterized protein</fullName>
    </submittedName>
</protein>
<name>A0AAE0DY65_9ROSI</name>
<evidence type="ECO:0000313" key="2">
    <source>
        <dbReference type="EMBL" id="KAK3195452.1"/>
    </source>
</evidence>
<gene>
    <name evidence="2" type="ORF">Dsin_026762</name>
</gene>